<dbReference type="RefSeq" id="WP_390323637.1">
    <property type="nucleotide sequence ID" value="NZ_JBHRTP010000012.1"/>
</dbReference>
<protein>
    <submittedName>
        <fullName evidence="1">Uncharacterized protein</fullName>
    </submittedName>
</protein>
<comment type="caution">
    <text evidence="1">The sequence shown here is derived from an EMBL/GenBank/DDBJ whole genome shotgun (WGS) entry which is preliminary data.</text>
</comment>
<dbReference type="Proteomes" id="UP001595530">
    <property type="component" value="Unassembled WGS sequence"/>
</dbReference>
<reference evidence="2" key="1">
    <citation type="journal article" date="2019" name="Int. J. Syst. Evol. Microbiol.">
        <title>The Global Catalogue of Microorganisms (GCM) 10K type strain sequencing project: providing services to taxonomists for standard genome sequencing and annotation.</title>
        <authorList>
            <consortium name="The Broad Institute Genomics Platform"/>
            <consortium name="The Broad Institute Genome Sequencing Center for Infectious Disease"/>
            <person name="Wu L."/>
            <person name="Ma J."/>
        </authorList>
    </citation>
    <scope>NUCLEOTIDE SEQUENCE [LARGE SCALE GENOMIC DNA]</scope>
    <source>
        <strain evidence="2">KCTC 42986</strain>
    </source>
</reference>
<dbReference type="Gene3D" id="1.10.3790.10">
    <property type="entry name" value="NinB"/>
    <property type="match status" value="1"/>
</dbReference>
<gene>
    <name evidence="1" type="ORF">ACFOFO_05285</name>
</gene>
<keyword evidence="2" id="KW-1185">Reference proteome</keyword>
<name>A0ABV7EXJ5_9BURK</name>
<dbReference type="InterPro" id="IPR036619">
    <property type="entry name" value="NinB_sf"/>
</dbReference>
<evidence type="ECO:0000313" key="2">
    <source>
        <dbReference type="Proteomes" id="UP001595530"/>
    </source>
</evidence>
<accession>A0ABV7EXJ5</accession>
<organism evidence="1 2">
    <name type="scientific">Undibacterium arcticum</name>
    <dbReference type="NCBI Taxonomy" id="1762892"/>
    <lineage>
        <taxon>Bacteria</taxon>
        <taxon>Pseudomonadati</taxon>
        <taxon>Pseudomonadota</taxon>
        <taxon>Betaproteobacteria</taxon>
        <taxon>Burkholderiales</taxon>
        <taxon>Oxalobacteraceae</taxon>
        <taxon>Undibacterium</taxon>
    </lineage>
</organism>
<proteinExistence type="predicted"/>
<sequence>MTALVANSAESLQSAIGELRDLWNRHKFLRISIKAGKDRSIPQNAITHVWYEQIARELREDNALGWKCYCKLHHGVPILRTEDDEFRGTYDAVIKPLSYEQKLIAMRCWPVTSLMTKEQLSKYAEAIQADFVPRGVRLEFPA</sequence>
<dbReference type="EMBL" id="JBHRTP010000012">
    <property type="protein sequence ID" value="MFC3107375.1"/>
    <property type="molecule type" value="Genomic_DNA"/>
</dbReference>
<evidence type="ECO:0000313" key="1">
    <source>
        <dbReference type="EMBL" id="MFC3107375.1"/>
    </source>
</evidence>